<protein>
    <recommendedName>
        <fullName evidence="8">L-lactate permease</fullName>
    </recommendedName>
</protein>
<dbReference type="InterPro" id="IPR003804">
    <property type="entry name" value="Lactate_perm"/>
</dbReference>
<sequence length="537" mass="56638">MNIPVNFAMWGMAMLPIIILIVLMIKFHWGATEAAPVGLLVTILSALTFYKAPAHLVAVESAKGVWSSLVILLIIWTAILLYQAGQEANAFLVIKNELSKLIPNELLLILALGWVFVSFLQGITGFGVPVAVVAPLLIGIGVRPIYAVAIPLLGQAWGNTFGTLGAAWDALADASGLKAGSAEYFKAAFWAAVFLLAWDFITGLIICWFYGKGKAVRKGLPAVLALTAAGGAGELVLSQINTTLSNFIPAVIALVLVMLLGRMKLYNTDWKLEESPIMERVEPAAAADSYIPKDMSLIQAFMPYLLLSVMTFVVLAVKPINEMLGRFKIGIVVPETRTGYGIVNAASDSYSPVAIFTQAGMFLFLAAIIALAYYKSKGWIKTGGIRNAFANSISMTMPSGMAVIGLVIMSKIMGGTGQTIVLSQGIANVLGSKYLLLAPFVGLLGTFMTASNMSSNILFGGFQVTTAQLLHVSAAGVLGAQTAGGAIGAAVSPSKIILGTTTANILGKEGEVLKLLLTITIPATILIGAFLFIVFGL</sequence>
<dbReference type="PANTHER" id="PTHR30003:SF0">
    <property type="entry name" value="GLYCOLATE PERMEASE GLCA-RELATED"/>
    <property type="match status" value="1"/>
</dbReference>
<feature type="transmembrane region" description="Helical" evidence="8">
    <location>
        <begin position="434"/>
        <end position="453"/>
    </location>
</feature>
<feature type="transmembrane region" description="Helical" evidence="8">
    <location>
        <begin position="145"/>
        <end position="168"/>
    </location>
</feature>
<evidence type="ECO:0000256" key="8">
    <source>
        <dbReference type="RuleBase" id="RU365092"/>
    </source>
</evidence>
<keyword evidence="5 8" id="KW-0812">Transmembrane</keyword>
<reference evidence="9 10" key="1">
    <citation type="submission" date="2020-06" db="EMBL/GenBank/DDBJ databases">
        <title>Mogibacterium timidum strain W9173 genomic sequence.</title>
        <authorList>
            <person name="Wade W.G."/>
            <person name="Johnston C.D."/>
            <person name="Chen T."/>
            <person name="Dewhirst F.E."/>
        </authorList>
    </citation>
    <scope>NUCLEOTIDE SEQUENCE [LARGE SCALE GENOMIC DNA]</scope>
    <source>
        <strain evidence="9 10">W9173</strain>
    </source>
</reference>
<keyword evidence="6 8" id="KW-1133">Transmembrane helix</keyword>
<feature type="transmembrane region" description="Helical" evidence="8">
    <location>
        <begin position="515"/>
        <end position="535"/>
    </location>
</feature>
<feature type="transmembrane region" description="Helical" evidence="8">
    <location>
        <begin position="395"/>
        <end position="414"/>
    </location>
</feature>
<comment type="subcellular location">
    <subcellularLocation>
        <location evidence="1 8">Cell membrane</location>
        <topology evidence="1 8">Multi-pass membrane protein</topology>
    </subcellularLocation>
</comment>
<name>A0A7Y9B1Q4_9FIRM</name>
<organism evidence="9 10">
    <name type="scientific">Mogibacterium timidum</name>
    <dbReference type="NCBI Taxonomy" id="35519"/>
    <lineage>
        <taxon>Bacteria</taxon>
        <taxon>Bacillati</taxon>
        <taxon>Bacillota</taxon>
        <taxon>Clostridia</taxon>
        <taxon>Peptostreptococcales</taxon>
        <taxon>Anaerovoracaceae</taxon>
        <taxon>Mogibacterium</taxon>
    </lineage>
</organism>
<dbReference type="EMBL" id="JABXYR010000002">
    <property type="protein sequence ID" value="NWO23766.1"/>
    <property type="molecule type" value="Genomic_DNA"/>
</dbReference>
<dbReference type="AlphaFoldDB" id="A0A7Y9B1Q4"/>
<evidence type="ECO:0000256" key="2">
    <source>
        <dbReference type="ARBA" id="ARBA00010100"/>
    </source>
</evidence>
<feature type="transmembrane region" description="Helical" evidence="8">
    <location>
        <begin position="353"/>
        <end position="374"/>
    </location>
</feature>
<dbReference type="Proteomes" id="UP000526307">
    <property type="component" value="Unassembled WGS sequence"/>
</dbReference>
<proteinExistence type="inferred from homology"/>
<dbReference type="GO" id="GO:0005886">
    <property type="term" value="C:plasma membrane"/>
    <property type="evidence" value="ECO:0007669"/>
    <property type="project" value="UniProtKB-SubCell"/>
</dbReference>
<evidence type="ECO:0000256" key="6">
    <source>
        <dbReference type="ARBA" id="ARBA00022989"/>
    </source>
</evidence>
<comment type="caution">
    <text evidence="9">The sequence shown here is derived from an EMBL/GenBank/DDBJ whole genome shotgun (WGS) entry which is preliminary data.</text>
</comment>
<keyword evidence="7 8" id="KW-0472">Membrane</keyword>
<evidence type="ECO:0000256" key="4">
    <source>
        <dbReference type="ARBA" id="ARBA00022475"/>
    </source>
</evidence>
<comment type="function">
    <text evidence="8">Uptake of L-lactate across the membrane. Can also transport D-lactate and glycolate.</text>
</comment>
<evidence type="ECO:0000256" key="1">
    <source>
        <dbReference type="ARBA" id="ARBA00004651"/>
    </source>
</evidence>
<gene>
    <name evidence="9" type="ORF">HW270_06775</name>
</gene>
<evidence type="ECO:0000256" key="3">
    <source>
        <dbReference type="ARBA" id="ARBA00022448"/>
    </source>
</evidence>
<accession>A0A7Y9B1Q4</accession>
<dbReference type="RefSeq" id="WP_178978700.1">
    <property type="nucleotide sequence ID" value="NZ_JABXYR010000002.1"/>
</dbReference>
<dbReference type="GO" id="GO:0015295">
    <property type="term" value="F:solute:proton symporter activity"/>
    <property type="evidence" value="ECO:0007669"/>
    <property type="project" value="TreeGrafter"/>
</dbReference>
<dbReference type="Pfam" id="PF02652">
    <property type="entry name" value="Lactate_perm"/>
    <property type="match status" value="1"/>
</dbReference>
<evidence type="ECO:0000313" key="9">
    <source>
        <dbReference type="EMBL" id="NWO23766.1"/>
    </source>
</evidence>
<feature type="transmembrane region" description="Helical" evidence="8">
    <location>
        <begin position="222"/>
        <end position="240"/>
    </location>
</feature>
<keyword evidence="10" id="KW-1185">Reference proteome</keyword>
<feature type="transmembrane region" description="Helical" evidence="8">
    <location>
        <begin position="188"/>
        <end position="210"/>
    </location>
</feature>
<dbReference type="PANTHER" id="PTHR30003">
    <property type="entry name" value="L-LACTATE PERMEASE"/>
    <property type="match status" value="1"/>
</dbReference>
<dbReference type="GO" id="GO:0015129">
    <property type="term" value="F:lactate transmembrane transporter activity"/>
    <property type="evidence" value="ECO:0007669"/>
    <property type="project" value="UniProtKB-UniRule"/>
</dbReference>
<evidence type="ECO:0000313" key="10">
    <source>
        <dbReference type="Proteomes" id="UP000526307"/>
    </source>
</evidence>
<feature type="transmembrane region" description="Helical" evidence="8">
    <location>
        <begin position="246"/>
        <end position="263"/>
    </location>
</feature>
<evidence type="ECO:0000256" key="5">
    <source>
        <dbReference type="ARBA" id="ARBA00022692"/>
    </source>
</evidence>
<keyword evidence="4 8" id="KW-1003">Cell membrane</keyword>
<feature type="transmembrane region" description="Helical" evidence="8">
    <location>
        <begin position="64"/>
        <end position="85"/>
    </location>
</feature>
<keyword evidence="3 8" id="KW-0813">Transport</keyword>
<feature type="transmembrane region" description="Helical" evidence="8">
    <location>
        <begin position="297"/>
        <end position="317"/>
    </location>
</feature>
<feature type="transmembrane region" description="Helical" evidence="8">
    <location>
        <begin position="35"/>
        <end position="52"/>
    </location>
</feature>
<feature type="transmembrane region" description="Helical" evidence="8">
    <location>
        <begin position="105"/>
        <end position="138"/>
    </location>
</feature>
<evidence type="ECO:0000256" key="7">
    <source>
        <dbReference type="ARBA" id="ARBA00023136"/>
    </source>
</evidence>
<comment type="similarity">
    <text evidence="2 8">Belongs to the lactate permease family.</text>
</comment>
<feature type="transmembrane region" description="Helical" evidence="8">
    <location>
        <begin position="7"/>
        <end position="29"/>
    </location>
</feature>